<dbReference type="SUPFAM" id="SSF141523">
    <property type="entry name" value="L,D-transpeptidase catalytic domain-like"/>
    <property type="match status" value="1"/>
</dbReference>
<dbReference type="InterPro" id="IPR018337">
    <property type="entry name" value="Cell_wall/Cho-bd_repeat"/>
</dbReference>
<dbReference type="CDD" id="cd16913">
    <property type="entry name" value="YkuD_like"/>
    <property type="match status" value="1"/>
</dbReference>
<evidence type="ECO:0000256" key="1">
    <source>
        <dbReference type="ARBA" id="ARBA00004752"/>
    </source>
</evidence>
<evidence type="ECO:0000256" key="2">
    <source>
        <dbReference type="ARBA" id="ARBA00022679"/>
    </source>
</evidence>
<dbReference type="GO" id="GO:0016740">
    <property type="term" value="F:transferase activity"/>
    <property type="evidence" value="ECO:0007669"/>
    <property type="project" value="UniProtKB-KW"/>
</dbReference>
<dbReference type="EMBL" id="JAINVB010000001">
    <property type="protein sequence ID" value="MCK0086009.1"/>
    <property type="molecule type" value="Genomic_DNA"/>
</dbReference>
<dbReference type="RefSeq" id="WP_003504046.1">
    <property type="nucleotide sequence ID" value="NZ_BAABZD010000004.1"/>
</dbReference>
<dbReference type="GO" id="GO:0071972">
    <property type="term" value="F:peptidoglycan L,D-transpeptidase activity"/>
    <property type="evidence" value="ECO:0007669"/>
    <property type="project" value="TreeGrafter"/>
</dbReference>
<keyword evidence="10" id="KW-0732">Signal</keyword>
<protein>
    <submittedName>
        <fullName evidence="12">L,D-transpeptidase family protein</fullName>
    </submittedName>
</protein>
<dbReference type="InterPro" id="IPR038063">
    <property type="entry name" value="Transpep_catalytic_dom"/>
</dbReference>
<sequence length="436" mass="47228">MKKHYKGLAVALSAVMLAGGSFTAYAGPASEAGSPAAPSGNSGDSGFGPGGTTAAGHQQQQSDTEQAAVEDTSLHVAVNYTFESAGDITAFSMDLKNFDGIGGVSYRAYTNTGGFLWWYHDGGLTGVPGDGNYVEAFQIQLTGDAERLYDVYYSATSTGQGKMGWAMNGQIAGTSDIGEKLLDIEVVLVPKGAQGPVSDAPRYVTPLSGRLVLAENATTLVNEDGTGYNGWVSNDHARYYFIDGHALTGWQYVDGYKFYFDSYGRLVQNVEPLIGKQSSYLLKVNKTLNCLTVYAKDGNNGYILPVKAMLTSVGDDTPIGTFYTPEKYRWRLMVNDTYTQYATRITQGFLLHSITYEEPDINKLMTVGYNGLGVTRSLGCVRLTCENSKWIYDNCALGTAVTIYEDPNVASPFDVPELVPLSFEQTWDPTDPLIVR</sequence>
<dbReference type="Pfam" id="PF03734">
    <property type="entry name" value="YkuD"/>
    <property type="match status" value="1"/>
</dbReference>
<evidence type="ECO:0000256" key="10">
    <source>
        <dbReference type="SAM" id="SignalP"/>
    </source>
</evidence>
<name>A0AAW5F390_CLOSY</name>
<comment type="pathway">
    <text evidence="1 8">Cell wall biogenesis; peptidoglycan biosynthesis.</text>
</comment>
<feature type="chain" id="PRO_5044477444" evidence="10">
    <location>
        <begin position="27"/>
        <end position="436"/>
    </location>
</feature>
<dbReference type="SUPFAM" id="SSF69360">
    <property type="entry name" value="Cell wall binding repeat"/>
    <property type="match status" value="1"/>
</dbReference>
<evidence type="ECO:0000259" key="11">
    <source>
        <dbReference type="PROSITE" id="PS52029"/>
    </source>
</evidence>
<dbReference type="PANTHER" id="PTHR30582:SF2">
    <property type="entry name" value="L,D-TRANSPEPTIDASE YCIB-RELATED"/>
    <property type="match status" value="1"/>
</dbReference>
<evidence type="ECO:0000256" key="5">
    <source>
        <dbReference type="ARBA" id="ARBA00022984"/>
    </source>
</evidence>
<dbReference type="Proteomes" id="UP001300871">
    <property type="component" value="Unassembled WGS sequence"/>
</dbReference>
<reference evidence="12" key="1">
    <citation type="journal article" date="2022" name="Cell Host Microbe">
        <title>Colonization of the live biotherapeutic product VE303 and modulation of the microbiota and metabolites in healthy volunteers.</title>
        <authorList>
            <person name="Dsouza M."/>
            <person name="Menon R."/>
            <person name="Crossette E."/>
            <person name="Bhattarai S.K."/>
            <person name="Schneider J."/>
            <person name="Kim Y.G."/>
            <person name="Reddy S."/>
            <person name="Caballero S."/>
            <person name="Felix C."/>
            <person name="Cornacchione L."/>
            <person name="Hendrickson J."/>
            <person name="Watson A.R."/>
            <person name="Minot S.S."/>
            <person name="Greenfield N."/>
            <person name="Schopf L."/>
            <person name="Szabady R."/>
            <person name="Patarroyo J."/>
            <person name="Smith W."/>
            <person name="Harrison P."/>
            <person name="Kuijper E.J."/>
            <person name="Kelly C.P."/>
            <person name="Olle B."/>
            <person name="Bobilev D."/>
            <person name="Silber J.L."/>
            <person name="Bucci V."/>
            <person name="Roberts B."/>
            <person name="Faith J."/>
            <person name="Norman J.M."/>
        </authorList>
    </citation>
    <scope>NUCLEOTIDE SEQUENCE</scope>
    <source>
        <strain evidence="12">VE303-04</strain>
    </source>
</reference>
<evidence type="ECO:0000256" key="3">
    <source>
        <dbReference type="ARBA" id="ARBA00022737"/>
    </source>
</evidence>
<evidence type="ECO:0000256" key="8">
    <source>
        <dbReference type="PROSITE-ProRule" id="PRU01373"/>
    </source>
</evidence>
<keyword evidence="5 8" id="KW-0573">Peptidoglycan synthesis</keyword>
<comment type="caution">
    <text evidence="12">The sequence shown here is derived from an EMBL/GenBank/DDBJ whole genome shotgun (WGS) entry which is preliminary data.</text>
</comment>
<feature type="domain" description="L,D-TPase catalytic" evidence="11">
    <location>
        <begin position="280"/>
        <end position="404"/>
    </location>
</feature>
<dbReference type="Proteomes" id="UP001203136">
    <property type="component" value="Unassembled WGS sequence"/>
</dbReference>
<evidence type="ECO:0000313" key="12">
    <source>
        <dbReference type="EMBL" id="MCK0086009.1"/>
    </source>
</evidence>
<evidence type="ECO:0000256" key="6">
    <source>
        <dbReference type="ARBA" id="ARBA00023316"/>
    </source>
</evidence>
<dbReference type="GeneID" id="57970882"/>
<evidence type="ECO:0000313" key="13">
    <source>
        <dbReference type="EMBL" id="MDB2001538.1"/>
    </source>
</evidence>
<accession>A0AAW5F390</accession>
<gene>
    <name evidence="12" type="ORF">K5I21_09050</name>
    <name evidence="13" type="ORF">PM006_15140</name>
</gene>
<dbReference type="InterPro" id="IPR005490">
    <property type="entry name" value="LD_TPept_cat_dom"/>
</dbReference>
<dbReference type="AlphaFoldDB" id="A0AAW5F390"/>
<feature type="active site" description="Nucleophile" evidence="8">
    <location>
        <position position="380"/>
    </location>
</feature>
<dbReference type="GO" id="GO:0018104">
    <property type="term" value="P:peptidoglycan-protein cross-linking"/>
    <property type="evidence" value="ECO:0007669"/>
    <property type="project" value="TreeGrafter"/>
</dbReference>
<keyword evidence="2" id="KW-0808">Transferase</keyword>
<feature type="repeat" description="Cell wall-binding" evidence="7">
    <location>
        <begin position="247"/>
        <end position="266"/>
    </location>
</feature>
<evidence type="ECO:0000256" key="4">
    <source>
        <dbReference type="ARBA" id="ARBA00022960"/>
    </source>
</evidence>
<feature type="compositionally biased region" description="Gly residues" evidence="9">
    <location>
        <begin position="43"/>
        <end position="53"/>
    </location>
</feature>
<feature type="compositionally biased region" description="Low complexity" evidence="9">
    <location>
        <begin position="29"/>
        <end position="42"/>
    </location>
</feature>
<dbReference type="GO" id="GO:0008360">
    <property type="term" value="P:regulation of cell shape"/>
    <property type="evidence" value="ECO:0007669"/>
    <property type="project" value="UniProtKB-UniRule"/>
</dbReference>
<dbReference type="GO" id="GO:0005576">
    <property type="term" value="C:extracellular region"/>
    <property type="evidence" value="ECO:0007669"/>
    <property type="project" value="TreeGrafter"/>
</dbReference>
<dbReference type="EMBL" id="JAQLGM010000041">
    <property type="protein sequence ID" value="MDB2001538.1"/>
    <property type="molecule type" value="Genomic_DNA"/>
</dbReference>
<dbReference type="GO" id="GO:0071555">
    <property type="term" value="P:cell wall organization"/>
    <property type="evidence" value="ECO:0007669"/>
    <property type="project" value="UniProtKB-UniRule"/>
</dbReference>
<keyword evidence="6 8" id="KW-0961">Cell wall biogenesis/degradation</keyword>
<reference evidence="13" key="2">
    <citation type="submission" date="2023-01" db="EMBL/GenBank/DDBJ databases">
        <title>Human gut microbiome strain richness.</title>
        <authorList>
            <person name="Chen-Liaw A."/>
        </authorList>
    </citation>
    <scope>NUCLEOTIDE SEQUENCE</scope>
    <source>
        <strain evidence="13">B1_m1001713B170214d0_201011</strain>
    </source>
</reference>
<evidence type="ECO:0000256" key="7">
    <source>
        <dbReference type="PROSITE-ProRule" id="PRU00591"/>
    </source>
</evidence>
<feature type="signal peptide" evidence="10">
    <location>
        <begin position="1"/>
        <end position="26"/>
    </location>
</feature>
<dbReference type="InterPro" id="IPR050979">
    <property type="entry name" value="LD-transpeptidase"/>
</dbReference>
<dbReference type="PANTHER" id="PTHR30582">
    <property type="entry name" value="L,D-TRANSPEPTIDASE"/>
    <property type="match status" value="1"/>
</dbReference>
<keyword evidence="3" id="KW-0677">Repeat</keyword>
<dbReference type="Gene3D" id="2.40.440.10">
    <property type="entry name" value="L,D-transpeptidase catalytic domain-like"/>
    <property type="match status" value="1"/>
</dbReference>
<dbReference type="PROSITE" id="PS52029">
    <property type="entry name" value="LD_TPASE"/>
    <property type="match status" value="1"/>
</dbReference>
<dbReference type="PROSITE" id="PS51170">
    <property type="entry name" value="CW"/>
    <property type="match status" value="1"/>
</dbReference>
<proteinExistence type="predicted"/>
<dbReference type="Gene3D" id="2.10.270.10">
    <property type="entry name" value="Cholin Binding"/>
    <property type="match status" value="1"/>
</dbReference>
<evidence type="ECO:0000313" key="14">
    <source>
        <dbReference type="Proteomes" id="UP001203136"/>
    </source>
</evidence>
<feature type="active site" description="Proton donor/acceptor" evidence="8">
    <location>
        <position position="352"/>
    </location>
</feature>
<evidence type="ECO:0000256" key="9">
    <source>
        <dbReference type="SAM" id="MobiDB-lite"/>
    </source>
</evidence>
<keyword evidence="4 8" id="KW-0133">Cell shape</keyword>
<feature type="region of interest" description="Disordered" evidence="9">
    <location>
        <begin position="29"/>
        <end position="68"/>
    </location>
</feature>
<organism evidence="12 14">
    <name type="scientific">Clostridium symbiosum</name>
    <name type="common">Bacteroides symbiosus</name>
    <dbReference type="NCBI Taxonomy" id="1512"/>
    <lineage>
        <taxon>Bacteria</taxon>
        <taxon>Bacillati</taxon>
        <taxon>Bacillota</taxon>
        <taxon>Clostridia</taxon>
        <taxon>Lachnospirales</taxon>
        <taxon>Lachnospiraceae</taxon>
        <taxon>Otoolea</taxon>
    </lineage>
</organism>